<sequence length="319" mass="35258">MNSSTSLYSYKRSVSSFSANDQIALGESSTTPRHPSQASNSSYFQQQQHFQQIHGQQNGGLPPINTSFGINTPQYSPEINTRTRFPHNGEHEVDPMNYANGIGHGDGDANGEEEDDDDDDHVTISYMDQSNNQQQGINNELSRSKSKSSSRMSIGNGGNGSVGVGVGLGFRSASATNYNNSAYDDEGIITGHSSTVGTGNGGTNIQMITKLSAHVRRLEMELITAKEELTELNKEKTEASNEIIKLIKENEKVVELKLKLDNYELRIDELNRNYETTLILLGEKSERVEELNADVEDLKDLLRQQVQQMVELQEAALKN</sequence>
<proteinExistence type="predicted"/>
<keyword evidence="2" id="KW-1185">Reference proteome</keyword>
<name>A0ACB5U4T1_CANBO</name>
<evidence type="ECO:0000313" key="2">
    <source>
        <dbReference type="Proteomes" id="UP001165101"/>
    </source>
</evidence>
<organism evidence="1 2">
    <name type="scientific">Candida boidinii</name>
    <name type="common">Yeast</name>
    <dbReference type="NCBI Taxonomy" id="5477"/>
    <lineage>
        <taxon>Eukaryota</taxon>
        <taxon>Fungi</taxon>
        <taxon>Dikarya</taxon>
        <taxon>Ascomycota</taxon>
        <taxon>Saccharomycotina</taxon>
        <taxon>Pichiomycetes</taxon>
        <taxon>Pichiales</taxon>
        <taxon>Pichiaceae</taxon>
        <taxon>Ogataea</taxon>
        <taxon>Ogataea/Candida clade</taxon>
    </lineage>
</organism>
<dbReference type="Proteomes" id="UP001165101">
    <property type="component" value="Unassembled WGS sequence"/>
</dbReference>
<protein>
    <submittedName>
        <fullName evidence="1">Unnamed protein product</fullName>
    </submittedName>
</protein>
<dbReference type="EMBL" id="BSXV01004763">
    <property type="protein sequence ID" value="GMF01174.1"/>
    <property type="molecule type" value="Genomic_DNA"/>
</dbReference>
<comment type="caution">
    <text evidence="1">The sequence shown here is derived from an EMBL/GenBank/DDBJ whole genome shotgun (WGS) entry which is preliminary data.</text>
</comment>
<accession>A0ACB5U4T1</accession>
<gene>
    <name evidence="1" type="ORF">Cboi01_000577000</name>
</gene>
<evidence type="ECO:0000313" key="1">
    <source>
        <dbReference type="EMBL" id="GMF01174.1"/>
    </source>
</evidence>
<reference evidence="1" key="1">
    <citation type="submission" date="2023-04" db="EMBL/GenBank/DDBJ databases">
        <title>Candida boidinii NBRC 1967.</title>
        <authorList>
            <person name="Ichikawa N."/>
            <person name="Sato H."/>
            <person name="Tonouchi N."/>
        </authorList>
    </citation>
    <scope>NUCLEOTIDE SEQUENCE</scope>
    <source>
        <strain evidence="1">NBRC 1967</strain>
    </source>
</reference>